<feature type="non-terminal residue" evidence="1">
    <location>
        <position position="38"/>
    </location>
</feature>
<evidence type="ECO:0000313" key="1">
    <source>
        <dbReference type="EMBL" id="SVC67741.1"/>
    </source>
</evidence>
<accession>A0A382P7B9</accession>
<proteinExistence type="predicted"/>
<dbReference type="AlphaFoldDB" id="A0A382P7B9"/>
<organism evidence="1">
    <name type="scientific">marine metagenome</name>
    <dbReference type="NCBI Taxonomy" id="408172"/>
    <lineage>
        <taxon>unclassified sequences</taxon>
        <taxon>metagenomes</taxon>
        <taxon>ecological metagenomes</taxon>
    </lineage>
</organism>
<protein>
    <submittedName>
        <fullName evidence="1">Uncharacterized protein</fullName>
    </submittedName>
</protein>
<reference evidence="1" key="1">
    <citation type="submission" date="2018-05" db="EMBL/GenBank/DDBJ databases">
        <authorList>
            <person name="Lanie J.A."/>
            <person name="Ng W.-L."/>
            <person name="Kazmierczak K.M."/>
            <person name="Andrzejewski T.M."/>
            <person name="Davidsen T.M."/>
            <person name="Wayne K.J."/>
            <person name="Tettelin H."/>
            <person name="Glass J.I."/>
            <person name="Rusch D."/>
            <person name="Podicherti R."/>
            <person name="Tsui H.-C.T."/>
            <person name="Winkler M.E."/>
        </authorList>
    </citation>
    <scope>NUCLEOTIDE SEQUENCE</scope>
</reference>
<name>A0A382P7B9_9ZZZZ</name>
<dbReference type="EMBL" id="UINC01104528">
    <property type="protein sequence ID" value="SVC67741.1"/>
    <property type="molecule type" value="Genomic_DNA"/>
</dbReference>
<sequence length="38" mass="4197">MKALHELGVAESVSAIRYRKVSAVELTQALLERIETLA</sequence>
<gene>
    <name evidence="1" type="ORF">METZ01_LOCUS320595</name>
</gene>